<evidence type="ECO:0000256" key="8">
    <source>
        <dbReference type="ARBA" id="ARBA00022617"/>
    </source>
</evidence>
<keyword evidence="10" id="KW-0479">Metal-binding</keyword>
<dbReference type="EC" id="1.14.19.18" evidence="6"/>
<dbReference type="UniPathway" id="UPA00222"/>
<keyword evidence="12 18" id="KW-1133">Transmembrane helix</keyword>
<comment type="subcellular location">
    <subcellularLocation>
        <location evidence="2">Membrane</location>
        <topology evidence="2">Multi-pass membrane protein</topology>
    </subcellularLocation>
</comment>
<dbReference type="InterPro" id="IPR036400">
    <property type="entry name" value="Cyt_B5-like_heme/steroid_sf"/>
</dbReference>
<organism evidence="20">
    <name type="scientific">Blastobotrys adeninivorans</name>
    <name type="common">Yeast</name>
    <name type="synonym">Arxula adeninivorans</name>
    <dbReference type="NCBI Taxonomy" id="409370"/>
    <lineage>
        <taxon>Eukaryota</taxon>
        <taxon>Fungi</taxon>
        <taxon>Dikarya</taxon>
        <taxon>Ascomycota</taxon>
        <taxon>Saccharomycotina</taxon>
        <taxon>Dipodascomycetes</taxon>
        <taxon>Dipodascales</taxon>
        <taxon>Trichomonascaceae</taxon>
        <taxon>Blastobotrys</taxon>
    </lineage>
</organism>
<dbReference type="CDD" id="cd03506">
    <property type="entry name" value="Delta6-FADS-like"/>
    <property type="match status" value="1"/>
</dbReference>
<evidence type="ECO:0000259" key="19">
    <source>
        <dbReference type="PROSITE" id="PS50255"/>
    </source>
</evidence>
<reference evidence="20" key="1">
    <citation type="submission" date="2014-02" db="EMBL/GenBank/DDBJ databases">
        <authorList>
            <person name="Genoscope - CEA"/>
        </authorList>
    </citation>
    <scope>NUCLEOTIDE SEQUENCE</scope>
    <source>
        <strain evidence="20">LS3</strain>
    </source>
</reference>
<dbReference type="PIRSF" id="PIRSF015921">
    <property type="entry name" value="FA_sphinglp_des"/>
    <property type="match status" value="1"/>
</dbReference>
<dbReference type="GO" id="GO:0046872">
    <property type="term" value="F:metal ion binding"/>
    <property type="evidence" value="ECO:0007669"/>
    <property type="project" value="UniProtKB-KW"/>
</dbReference>
<gene>
    <name evidence="20" type="ORF">GNLVRS02_ARAD1C26796g</name>
</gene>
<evidence type="ECO:0000256" key="16">
    <source>
        <dbReference type="ARBA" id="ARBA00023136"/>
    </source>
</evidence>
<dbReference type="EMBL" id="HG937693">
    <property type="protein sequence ID" value="CDP35064.1"/>
    <property type="molecule type" value="Genomic_DNA"/>
</dbReference>
<evidence type="ECO:0000256" key="11">
    <source>
        <dbReference type="ARBA" id="ARBA00022919"/>
    </source>
</evidence>
<keyword evidence="8" id="KW-0349">Heme</keyword>
<dbReference type="InterPro" id="IPR012171">
    <property type="entry name" value="Fatty_acid_desaturase"/>
</dbReference>
<keyword evidence="15" id="KW-0443">Lipid metabolism</keyword>
<keyword evidence="16 18" id="KW-0472">Membrane</keyword>
<evidence type="ECO:0000256" key="4">
    <source>
        <dbReference type="ARBA" id="ARBA00004991"/>
    </source>
</evidence>
<dbReference type="SUPFAM" id="SSF55856">
    <property type="entry name" value="Cytochrome b5-like heme/steroid binding domain"/>
    <property type="match status" value="1"/>
</dbReference>
<sequence>MELDQRKRDRLLSRGEVENLIAEGNLIVIYHDKALRLNNWIARHPGGDKAVLHMVGRDASDEMDVYHSDETLSRLGVFQVGTIKQPWINFTPPIQGGYFRKSCEQQVDEGVSMLSDVETGSTLGPEEPGTPLDPEKKVIHDYDQARVREDLEKYPPLDLATQEKIRDEFRTLHHELRERGFFQCNYWGYVREFSRISFLFYMSSVLFKWRDQSQWWLFLSAVLLGLGWHQLVFIAHDAGHMAITHDYHIDNIFGVLVADFIGGLSIGWWKRNHNVHHFVTNDPEHDPDIQHLPFFAVSTRLLGSLRSTYYDRVLKYDAFAKVLLRIQHYTYYPILCFGRFNLYRLSWEYTLLGQGPRRGKAAYLRYLELAGLAFFQYWYFYLVVACALKTARERWMFVMVSHIVTMPVHVQITLSHFAMSTSNLGMAESFAQRQLRTTMDVDCPAWFDYVHGGLQFQVIHHLFPRMPRHNFRAAQKEIIKFADKVGLEYCIYGFTKGNRLVISRLGDIAQQVRILAQANKVCKQEMIEEFYGDGGVETADSKATDDDGVLINAVTGQPVKQQ</sequence>
<evidence type="ECO:0000256" key="5">
    <source>
        <dbReference type="ARBA" id="ARBA00009295"/>
    </source>
</evidence>
<dbReference type="GO" id="GO:0016717">
    <property type="term" value="F:oxidoreductase activity, acting on paired donors, with oxidation of a pair of donors resulting in the reduction of molecular oxygen to two molecules of water"/>
    <property type="evidence" value="ECO:0007669"/>
    <property type="project" value="TreeGrafter"/>
</dbReference>
<keyword evidence="9 18" id="KW-0812">Transmembrane</keyword>
<evidence type="ECO:0000256" key="3">
    <source>
        <dbReference type="ARBA" id="ARBA00004760"/>
    </source>
</evidence>
<keyword evidence="13" id="KW-0560">Oxidoreductase</keyword>
<evidence type="ECO:0000256" key="13">
    <source>
        <dbReference type="ARBA" id="ARBA00023002"/>
    </source>
</evidence>
<name>A0A060T2N5_BLAAD</name>
<dbReference type="PANTHER" id="PTHR19353">
    <property type="entry name" value="FATTY ACID DESATURASE 2"/>
    <property type="match status" value="1"/>
</dbReference>
<dbReference type="GO" id="GO:0016020">
    <property type="term" value="C:membrane"/>
    <property type="evidence" value="ECO:0007669"/>
    <property type="project" value="UniProtKB-SubCell"/>
</dbReference>
<keyword evidence="11" id="KW-0746">Sphingolipid metabolism</keyword>
<evidence type="ECO:0000256" key="10">
    <source>
        <dbReference type="ARBA" id="ARBA00022723"/>
    </source>
</evidence>
<dbReference type="Pfam" id="PF00487">
    <property type="entry name" value="FA_desaturase"/>
    <property type="match status" value="1"/>
</dbReference>
<dbReference type="InterPro" id="IPR005804">
    <property type="entry name" value="FA_desaturase_dom"/>
</dbReference>
<evidence type="ECO:0000256" key="12">
    <source>
        <dbReference type="ARBA" id="ARBA00022989"/>
    </source>
</evidence>
<dbReference type="Gene3D" id="3.10.120.10">
    <property type="entry name" value="Cytochrome b5-like heme/steroid binding domain"/>
    <property type="match status" value="1"/>
</dbReference>
<evidence type="ECO:0000313" key="20">
    <source>
        <dbReference type="EMBL" id="CDP35064.1"/>
    </source>
</evidence>
<comment type="similarity">
    <text evidence="5">Belongs to the fatty acid desaturase type 1 family.</text>
</comment>
<dbReference type="InterPro" id="IPR001199">
    <property type="entry name" value="Cyt_B5-like_heme/steroid-bd"/>
</dbReference>
<feature type="transmembrane region" description="Helical" evidence="18">
    <location>
        <begin position="215"/>
        <end position="235"/>
    </location>
</feature>
<proteinExistence type="inferred from homology"/>
<evidence type="ECO:0000256" key="18">
    <source>
        <dbReference type="SAM" id="Phobius"/>
    </source>
</evidence>
<accession>A0A060T2N5</accession>
<dbReference type="PANTHER" id="PTHR19353:SF30">
    <property type="entry name" value="DELTA 8-(E)-SPHINGOLIPID DESATURASE"/>
    <property type="match status" value="1"/>
</dbReference>
<comment type="function">
    <text evidence="1">Delta(8)-fatty-acid desaturase which introduces a double bond at the 8-position in the long-chain base (LCB) of ceramides. Required for the formation of the di-unsaturated sphingoid base (E,E)-sphinga-4,8-dienine during glucosylceramide (GluCer) biosynthesis.</text>
</comment>
<feature type="transmembrane region" description="Helical" evidence="18">
    <location>
        <begin position="247"/>
        <end position="269"/>
    </location>
</feature>
<comment type="pathway">
    <text evidence="3">Lipid metabolism; sphingolipid metabolism.</text>
</comment>
<evidence type="ECO:0000256" key="1">
    <source>
        <dbReference type="ARBA" id="ARBA00002593"/>
    </source>
</evidence>
<dbReference type="PROSITE" id="PS50255">
    <property type="entry name" value="CYTOCHROME_B5_2"/>
    <property type="match status" value="1"/>
</dbReference>
<dbReference type="Pfam" id="PF00173">
    <property type="entry name" value="Cyt-b5"/>
    <property type="match status" value="1"/>
</dbReference>
<feature type="transmembrane region" description="Helical" evidence="18">
    <location>
        <begin position="366"/>
        <end position="388"/>
    </location>
</feature>
<dbReference type="PhylomeDB" id="A0A060T2N5"/>
<dbReference type="AlphaFoldDB" id="A0A060T2N5"/>
<keyword evidence="14" id="KW-0408">Iron</keyword>
<evidence type="ECO:0000256" key="9">
    <source>
        <dbReference type="ARBA" id="ARBA00022692"/>
    </source>
</evidence>
<evidence type="ECO:0000256" key="14">
    <source>
        <dbReference type="ARBA" id="ARBA00023004"/>
    </source>
</evidence>
<comment type="pathway">
    <text evidence="4">Sphingolipid metabolism.</text>
</comment>
<reference evidence="20" key="2">
    <citation type="submission" date="2014-06" db="EMBL/GenBank/DDBJ databases">
        <title>The complete genome of Blastobotrys (Arxula) adeninivorans LS3 - a yeast of biotechnological interest.</title>
        <authorList>
            <person name="Kunze G."/>
            <person name="Gaillardin C."/>
            <person name="Czernicka M."/>
            <person name="Durrens P."/>
            <person name="Martin T."/>
            <person name="Boer E."/>
            <person name="Gabaldon T."/>
            <person name="Cruz J."/>
            <person name="Talla E."/>
            <person name="Marck C."/>
            <person name="Goffeau A."/>
            <person name="Barbe V."/>
            <person name="Baret P."/>
            <person name="Baronian K."/>
            <person name="Beier S."/>
            <person name="Bleykasten C."/>
            <person name="Bode R."/>
            <person name="Casaregola S."/>
            <person name="Despons L."/>
            <person name="Fairhead C."/>
            <person name="Giersberg M."/>
            <person name="Gierski P."/>
            <person name="Hahnel U."/>
            <person name="Hartmann A."/>
            <person name="Jankowska D."/>
            <person name="Jubin C."/>
            <person name="Jung P."/>
            <person name="Lafontaine I."/>
            <person name="Leh-Louis V."/>
            <person name="Lemaire M."/>
            <person name="Marcet-Houben M."/>
            <person name="Mascher M."/>
            <person name="Morel G."/>
            <person name="Richard G.-F."/>
            <person name="Riechen J."/>
            <person name="Sacerdot C."/>
            <person name="Sarkar A."/>
            <person name="Savel G."/>
            <person name="Schacherer J."/>
            <person name="Sherman D."/>
            <person name="Straub M.-L."/>
            <person name="Stein N."/>
            <person name="Thierry A."/>
            <person name="Trautwein-Schult A."/>
            <person name="Westhof E."/>
            <person name="Worch S."/>
            <person name="Dujon B."/>
            <person name="Souciet J.-L."/>
            <person name="Wincker P."/>
            <person name="Scholz U."/>
            <person name="Neuveglise N."/>
        </authorList>
    </citation>
    <scope>NUCLEOTIDE SEQUENCE</scope>
    <source>
        <strain evidence="20">LS3</strain>
    </source>
</reference>
<evidence type="ECO:0000256" key="15">
    <source>
        <dbReference type="ARBA" id="ARBA00023098"/>
    </source>
</evidence>
<evidence type="ECO:0000256" key="7">
    <source>
        <dbReference type="ARBA" id="ARBA00016939"/>
    </source>
</evidence>
<evidence type="ECO:0000256" key="2">
    <source>
        <dbReference type="ARBA" id="ARBA00004141"/>
    </source>
</evidence>
<comment type="catalytic activity">
    <reaction evidence="17">
        <text>an N-acylsphing-4-enine + 2 Fe(II)-[cytochrome b5] + O2 + 2 H(+) = a (4E,8E)-4-sphinga-4,8-dienine ceramide + 2 Fe(III)-[cytochrome b5] + 2 H2O</text>
        <dbReference type="Rhea" id="RHEA:46280"/>
        <dbReference type="Rhea" id="RHEA-COMP:10438"/>
        <dbReference type="Rhea" id="RHEA-COMP:10439"/>
        <dbReference type="ChEBI" id="CHEBI:15377"/>
        <dbReference type="ChEBI" id="CHEBI:15378"/>
        <dbReference type="ChEBI" id="CHEBI:15379"/>
        <dbReference type="ChEBI" id="CHEBI:29033"/>
        <dbReference type="ChEBI" id="CHEBI:29034"/>
        <dbReference type="ChEBI" id="CHEBI:52639"/>
        <dbReference type="ChEBI" id="CHEBI:85953"/>
        <dbReference type="EC" id="1.14.19.18"/>
    </reaction>
</comment>
<dbReference type="SMART" id="SM01117">
    <property type="entry name" value="Cyt-b5"/>
    <property type="match status" value="1"/>
</dbReference>
<dbReference type="GO" id="GO:0006665">
    <property type="term" value="P:sphingolipid metabolic process"/>
    <property type="evidence" value="ECO:0007669"/>
    <property type="project" value="UniProtKB-UniPathway"/>
</dbReference>
<protein>
    <recommendedName>
        <fullName evidence="7">Delta 8-(E)-sphingolipid desaturase</fullName>
        <ecNumber evidence="6">1.14.19.18</ecNumber>
    </recommendedName>
</protein>
<feature type="domain" description="Cytochrome b5 heme-binding" evidence="19">
    <location>
        <begin position="9"/>
        <end position="84"/>
    </location>
</feature>
<evidence type="ECO:0000256" key="6">
    <source>
        <dbReference type="ARBA" id="ARBA00012019"/>
    </source>
</evidence>
<evidence type="ECO:0000256" key="17">
    <source>
        <dbReference type="ARBA" id="ARBA00047420"/>
    </source>
</evidence>